<protein>
    <submittedName>
        <fullName evidence="1">Uncharacterized protein</fullName>
    </submittedName>
</protein>
<dbReference type="Proteomes" id="UP001055172">
    <property type="component" value="Unassembled WGS sequence"/>
</dbReference>
<dbReference type="AlphaFoldDB" id="A0AA37GB88"/>
<evidence type="ECO:0000313" key="2">
    <source>
        <dbReference type="Proteomes" id="UP001055172"/>
    </source>
</evidence>
<accession>A0AA37GB88</accession>
<name>A0AA37GB88_9PEZI</name>
<organism evidence="1 2">
    <name type="scientific">Colletotrichum liriopes</name>
    <dbReference type="NCBI Taxonomy" id="708192"/>
    <lineage>
        <taxon>Eukaryota</taxon>
        <taxon>Fungi</taxon>
        <taxon>Dikarya</taxon>
        <taxon>Ascomycota</taxon>
        <taxon>Pezizomycotina</taxon>
        <taxon>Sordariomycetes</taxon>
        <taxon>Hypocreomycetidae</taxon>
        <taxon>Glomerellales</taxon>
        <taxon>Glomerellaceae</taxon>
        <taxon>Colletotrichum</taxon>
        <taxon>Colletotrichum spaethianum species complex</taxon>
    </lineage>
</organism>
<dbReference type="EMBL" id="BPPX01000001">
    <property type="protein sequence ID" value="GJC77301.1"/>
    <property type="molecule type" value="Genomic_DNA"/>
</dbReference>
<gene>
    <name evidence="1" type="ORF">ColLi_00139</name>
</gene>
<sequence length="60" mass="6240">MPGRDYNADTSIDPANFVGSDYGEDVGSKSTLHCSNCVSCSKAGSEDTGKYCGCANLNLL</sequence>
<keyword evidence="2" id="KW-1185">Reference proteome</keyword>
<comment type="caution">
    <text evidence="1">The sequence shown here is derived from an EMBL/GenBank/DDBJ whole genome shotgun (WGS) entry which is preliminary data.</text>
</comment>
<evidence type="ECO:0000313" key="1">
    <source>
        <dbReference type="EMBL" id="GJC77301.1"/>
    </source>
</evidence>
<proteinExistence type="predicted"/>
<reference evidence="1 2" key="1">
    <citation type="submission" date="2021-07" db="EMBL/GenBank/DDBJ databases">
        <title>Genome data of Colletotrichum spaethianum.</title>
        <authorList>
            <person name="Utami Y.D."/>
            <person name="Hiruma K."/>
        </authorList>
    </citation>
    <scope>NUCLEOTIDE SEQUENCE [LARGE SCALE GENOMIC DNA]</scope>
    <source>
        <strain evidence="1 2">MAFF 242679</strain>
    </source>
</reference>